<dbReference type="InterPro" id="IPR011990">
    <property type="entry name" value="TPR-like_helical_dom_sf"/>
</dbReference>
<dbReference type="SUPFAM" id="SSF48452">
    <property type="entry name" value="TPR-like"/>
    <property type="match status" value="1"/>
</dbReference>
<gene>
    <name evidence="2" type="ORF">T459_33808</name>
</gene>
<dbReference type="OrthoDB" id="1028014at2759"/>
<evidence type="ECO:0000313" key="3">
    <source>
        <dbReference type="Proteomes" id="UP000222542"/>
    </source>
</evidence>
<dbReference type="Gene3D" id="2.170.270.10">
    <property type="entry name" value="SET domain"/>
    <property type="match status" value="1"/>
</dbReference>
<protein>
    <recommendedName>
        <fullName evidence="1">SET domain-containing protein</fullName>
    </recommendedName>
</protein>
<evidence type="ECO:0000259" key="1">
    <source>
        <dbReference type="PROSITE" id="PS50280"/>
    </source>
</evidence>
<dbReference type="Pfam" id="PF00856">
    <property type="entry name" value="SET"/>
    <property type="match status" value="1"/>
</dbReference>
<name>A0A1U8EM55_CAPAN</name>
<evidence type="ECO:0000313" key="2">
    <source>
        <dbReference type="EMBL" id="PHT62359.1"/>
    </source>
</evidence>
<feature type="domain" description="SET" evidence="1">
    <location>
        <begin position="172"/>
        <end position="362"/>
    </location>
</feature>
<dbReference type="EMBL" id="AYRZ02000084">
    <property type="protein sequence ID" value="PHT62359.1"/>
    <property type="molecule type" value="Genomic_DNA"/>
</dbReference>
<dbReference type="InterPro" id="IPR019734">
    <property type="entry name" value="TPR_rpt"/>
</dbReference>
<accession>A0A1U8EM55</accession>
<dbReference type="SMR" id="A0A1U8EM55"/>
<comment type="caution">
    <text evidence="2">The sequence shown here is derived from an EMBL/GenBank/DDBJ whole genome shotgun (WGS) entry which is preliminary data.</text>
</comment>
<dbReference type="STRING" id="4072.A0A1U8EM55"/>
<reference evidence="2 3" key="2">
    <citation type="journal article" date="2017" name="Genome Biol.">
        <title>New reference genome sequences of hot pepper reveal the massive evolution of plant disease-resistance genes by retroduplication.</title>
        <authorList>
            <person name="Kim S."/>
            <person name="Park J."/>
            <person name="Yeom S.I."/>
            <person name="Kim Y.M."/>
            <person name="Seo E."/>
            <person name="Kim K.T."/>
            <person name="Kim M.S."/>
            <person name="Lee J.M."/>
            <person name="Cheong K."/>
            <person name="Shin H.S."/>
            <person name="Kim S.B."/>
            <person name="Han K."/>
            <person name="Lee J."/>
            <person name="Park M."/>
            <person name="Lee H.A."/>
            <person name="Lee H.Y."/>
            <person name="Lee Y."/>
            <person name="Oh S."/>
            <person name="Lee J.H."/>
            <person name="Choi E."/>
            <person name="Choi E."/>
            <person name="Lee S.E."/>
            <person name="Jeon J."/>
            <person name="Kim H."/>
            <person name="Choi G."/>
            <person name="Song H."/>
            <person name="Lee J."/>
            <person name="Lee S.C."/>
            <person name="Kwon J.K."/>
            <person name="Lee H.Y."/>
            <person name="Koo N."/>
            <person name="Hong Y."/>
            <person name="Kim R.W."/>
            <person name="Kang W.H."/>
            <person name="Huh J.H."/>
            <person name="Kang B.C."/>
            <person name="Yang T.J."/>
            <person name="Lee Y.H."/>
            <person name="Bennetzen J.L."/>
            <person name="Choi D."/>
        </authorList>
    </citation>
    <scope>NUCLEOTIDE SEQUENCE [LARGE SCALE GENOMIC DNA]</scope>
    <source>
        <strain evidence="3">cv. CM334</strain>
    </source>
</reference>
<dbReference type="InterPro" id="IPR001214">
    <property type="entry name" value="SET_dom"/>
</dbReference>
<dbReference type="PANTHER" id="PTHR47643">
    <property type="entry name" value="TPR DOMAIN PROTEIN (AFU_ORTHOLOGUE AFUA_5G12710)"/>
    <property type="match status" value="1"/>
</dbReference>
<reference evidence="2 3" key="1">
    <citation type="journal article" date="2014" name="Nat. Genet.">
        <title>Genome sequence of the hot pepper provides insights into the evolution of pungency in Capsicum species.</title>
        <authorList>
            <person name="Kim S."/>
            <person name="Park M."/>
            <person name="Yeom S.I."/>
            <person name="Kim Y.M."/>
            <person name="Lee J.M."/>
            <person name="Lee H.A."/>
            <person name="Seo E."/>
            <person name="Choi J."/>
            <person name="Cheong K."/>
            <person name="Kim K.T."/>
            <person name="Jung K."/>
            <person name="Lee G.W."/>
            <person name="Oh S.K."/>
            <person name="Bae C."/>
            <person name="Kim S.B."/>
            <person name="Lee H.Y."/>
            <person name="Kim S.Y."/>
            <person name="Kim M.S."/>
            <person name="Kang B.C."/>
            <person name="Jo Y.D."/>
            <person name="Yang H.B."/>
            <person name="Jeong H.J."/>
            <person name="Kang W.H."/>
            <person name="Kwon J.K."/>
            <person name="Shin C."/>
            <person name="Lim J.Y."/>
            <person name="Park J.H."/>
            <person name="Huh J.H."/>
            <person name="Kim J.S."/>
            <person name="Kim B.D."/>
            <person name="Cohen O."/>
            <person name="Paran I."/>
            <person name="Suh M.C."/>
            <person name="Lee S.B."/>
            <person name="Kim Y.K."/>
            <person name="Shin Y."/>
            <person name="Noh S.J."/>
            <person name="Park J."/>
            <person name="Seo Y.S."/>
            <person name="Kwon S.Y."/>
            <person name="Kim H.A."/>
            <person name="Park J.M."/>
            <person name="Kim H.J."/>
            <person name="Choi S.B."/>
            <person name="Bosland P.W."/>
            <person name="Reeves G."/>
            <person name="Jo S.H."/>
            <person name="Lee B.W."/>
            <person name="Cho H.T."/>
            <person name="Choi H.S."/>
            <person name="Lee M.S."/>
            <person name="Yu Y."/>
            <person name="Do Choi Y."/>
            <person name="Park B.S."/>
            <person name="van Deynze A."/>
            <person name="Ashrafi H."/>
            <person name="Hill T."/>
            <person name="Kim W.T."/>
            <person name="Pai H.S."/>
            <person name="Ahn H.K."/>
            <person name="Yeam I."/>
            <person name="Giovannoni J.J."/>
            <person name="Rose J.K."/>
            <person name="Sorensen I."/>
            <person name="Lee S.J."/>
            <person name="Kim R.W."/>
            <person name="Choi I.Y."/>
            <person name="Choi B.S."/>
            <person name="Lim J.S."/>
            <person name="Lee Y.H."/>
            <person name="Choi D."/>
        </authorList>
    </citation>
    <scope>NUCLEOTIDE SEQUENCE [LARGE SCALE GENOMIC DNA]</scope>
    <source>
        <strain evidence="3">cv. CM334</strain>
    </source>
</reference>
<dbReference type="PROSITE" id="PS50280">
    <property type="entry name" value="SET"/>
    <property type="match status" value="1"/>
</dbReference>
<dbReference type="Proteomes" id="UP000222542">
    <property type="component" value="Unassembled WGS sequence"/>
</dbReference>
<dbReference type="OMA" id="FECKCDR"/>
<keyword evidence="3" id="KW-1185">Reference proteome</keyword>
<proteinExistence type="predicted"/>
<dbReference type="Gene3D" id="1.25.40.10">
    <property type="entry name" value="Tetratricopeptide repeat domain"/>
    <property type="match status" value="1"/>
</dbReference>
<dbReference type="AlphaFoldDB" id="A0A1U8EM55"/>
<sequence>MEQEEDRIQDLRSKATELFLRKEWKHSIDVYTELISLYHDKISNPHQKNLEKLKKSLCLALCNRAEARLNLQDFAQALKDCNEASRVENTHFKTLVCKGKIWLSLNRYALALECFKEANLDNHELENSEILNLYLDKCKKFEFLSRTGALDVSDWVVNKFEGKSPELAEYIGSIEIKKSEISGRGLFATKNVDCGNLLLVTKAVAIERAIVPESSFEGAKEQAQLDMWKSFIDKIMECIKRCKRTCDLMCRLSNGENEDGLEVLDIDMFRPEAVDSRFCNTKIDDKEKLLNILDVNSLVEELVSTKILGKYNDVHGIGLWLLACFINHSCDPNVRRSHIGDHVMIHATRDIKAGEELTFAYFDVFSPFRDREERAKAWGFVCKCKRCNLEKGVCSNQEMMEMEMFLGKGVDNGGVVYRLEESMRRWMVRGKGKGYLRSSFWQAYTDVYDSERLSRKWGSKIPMMENVLDSVVDAVGSDERIVKLLMRGLKRKNGHKGNGILEMEKAMKLGRGLYGKIMKKQTLKTILIQLGGN</sequence>
<dbReference type="SMART" id="SM00028">
    <property type="entry name" value="TPR"/>
    <property type="match status" value="3"/>
</dbReference>
<dbReference type="Gramene" id="PHT62359">
    <property type="protein sequence ID" value="PHT62359"/>
    <property type="gene ID" value="T459_33808"/>
</dbReference>
<dbReference type="SUPFAM" id="SSF82199">
    <property type="entry name" value="SET domain"/>
    <property type="match status" value="1"/>
</dbReference>
<dbReference type="KEGG" id="cann:107847605"/>
<organism evidence="2 3">
    <name type="scientific">Capsicum annuum</name>
    <name type="common">Capsicum pepper</name>
    <dbReference type="NCBI Taxonomy" id="4072"/>
    <lineage>
        <taxon>Eukaryota</taxon>
        <taxon>Viridiplantae</taxon>
        <taxon>Streptophyta</taxon>
        <taxon>Embryophyta</taxon>
        <taxon>Tracheophyta</taxon>
        <taxon>Spermatophyta</taxon>
        <taxon>Magnoliopsida</taxon>
        <taxon>eudicotyledons</taxon>
        <taxon>Gunneridae</taxon>
        <taxon>Pentapetalae</taxon>
        <taxon>asterids</taxon>
        <taxon>lamiids</taxon>
        <taxon>Solanales</taxon>
        <taxon>Solanaceae</taxon>
        <taxon>Solanoideae</taxon>
        <taxon>Capsiceae</taxon>
        <taxon>Capsicum</taxon>
    </lineage>
</organism>
<dbReference type="SMART" id="SM00317">
    <property type="entry name" value="SET"/>
    <property type="match status" value="1"/>
</dbReference>
<dbReference type="PANTHER" id="PTHR47643:SF2">
    <property type="entry name" value="TPR DOMAIN PROTEIN (AFU_ORTHOLOGUE AFUA_5G12710)"/>
    <property type="match status" value="1"/>
</dbReference>
<dbReference type="InterPro" id="IPR053209">
    <property type="entry name" value="Gramillin-biosynth_MTr"/>
</dbReference>
<dbReference type="CDD" id="cd20071">
    <property type="entry name" value="SET_SMYD"/>
    <property type="match status" value="1"/>
</dbReference>
<dbReference type="InterPro" id="IPR046341">
    <property type="entry name" value="SET_dom_sf"/>
</dbReference>